<evidence type="ECO:0000313" key="3">
    <source>
        <dbReference type="EMBL" id="MBJ6361426.1"/>
    </source>
</evidence>
<evidence type="ECO:0000313" key="4">
    <source>
        <dbReference type="Proteomes" id="UP000640274"/>
    </source>
</evidence>
<feature type="domain" description="Putative Flagellin Flp1-like" evidence="2">
    <location>
        <begin position="11"/>
        <end position="59"/>
    </location>
</feature>
<keyword evidence="1" id="KW-0812">Transmembrane</keyword>
<accession>A0A934IY67</accession>
<evidence type="ECO:0000256" key="1">
    <source>
        <dbReference type="SAM" id="Phobius"/>
    </source>
</evidence>
<protein>
    <submittedName>
        <fullName evidence="3">Multidrug transporter</fullName>
    </submittedName>
</protein>
<feature type="transmembrane region" description="Helical" evidence="1">
    <location>
        <begin position="20"/>
        <end position="38"/>
    </location>
</feature>
<keyword evidence="1" id="KW-1133">Transmembrane helix</keyword>
<dbReference type="RefSeq" id="WP_199019033.1">
    <property type="nucleotide sequence ID" value="NZ_JAELUP010000027.1"/>
</dbReference>
<dbReference type="Pfam" id="PF16982">
    <property type="entry name" value="Flp1_like"/>
    <property type="match status" value="1"/>
</dbReference>
<dbReference type="EMBL" id="JAELUP010000027">
    <property type="protein sequence ID" value="MBJ6361426.1"/>
    <property type="molecule type" value="Genomic_DNA"/>
</dbReference>
<reference evidence="3" key="1">
    <citation type="submission" date="2020-12" db="EMBL/GenBank/DDBJ databases">
        <authorList>
            <person name="Huq M.A."/>
        </authorList>
    </citation>
    <scope>NUCLEOTIDE SEQUENCE</scope>
    <source>
        <strain evidence="3">MAHUQ-46</strain>
    </source>
</reference>
<dbReference type="Proteomes" id="UP000640274">
    <property type="component" value="Unassembled WGS sequence"/>
</dbReference>
<name>A0A934IY67_9BACL</name>
<keyword evidence="4" id="KW-1185">Reference proteome</keyword>
<evidence type="ECO:0000259" key="2">
    <source>
        <dbReference type="Pfam" id="PF16982"/>
    </source>
</evidence>
<keyword evidence="1" id="KW-0472">Membrane</keyword>
<comment type="caution">
    <text evidence="3">The sequence shown here is derived from an EMBL/GenBank/DDBJ whole genome shotgun (WGS) entry which is preliminary data.</text>
</comment>
<dbReference type="InterPro" id="IPR031564">
    <property type="entry name" value="Flp1-like"/>
</dbReference>
<sequence length="64" mass="7151">MWTKVKDFGGKLWRSEDGMGTLEVILIIAVLILVALLFKKQILALVENLMGKADTKANTIFDTK</sequence>
<dbReference type="AlphaFoldDB" id="A0A934IY67"/>
<proteinExistence type="predicted"/>
<gene>
    <name evidence="3" type="ORF">JFN88_08925</name>
</gene>
<organism evidence="3 4">
    <name type="scientific">Paenibacillus roseus</name>
    <dbReference type="NCBI Taxonomy" id="2798579"/>
    <lineage>
        <taxon>Bacteria</taxon>
        <taxon>Bacillati</taxon>
        <taxon>Bacillota</taxon>
        <taxon>Bacilli</taxon>
        <taxon>Bacillales</taxon>
        <taxon>Paenibacillaceae</taxon>
        <taxon>Paenibacillus</taxon>
    </lineage>
</organism>